<accession>A0AAN8AM60</accession>
<name>A0AAN8AM60_ELEMC</name>
<organism evidence="1 2">
    <name type="scientific">Eleginops maclovinus</name>
    <name type="common">Patagonian blennie</name>
    <name type="synonym">Eleginus maclovinus</name>
    <dbReference type="NCBI Taxonomy" id="56733"/>
    <lineage>
        <taxon>Eukaryota</taxon>
        <taxon>Metazoa</taxon>
        <taxon>Chordata</taxon>
        <taxon>Craniata</taxon>
        <taxon>Vertebrata</taxon>
        <taxon>Euteleostomi</taxon>
        <taxon>Actinopterygii</taxon>
        <taxon>Neopterygii</taxon>
        <taxon>Teleostei</taxon>
        <taxon>Neoteleostei</taxon>
        <taxon>Acanthomorphata</taxon>
        <taxon>Eupercaria</taxon>
        <taxon>Perciformes</taxon>
        <taxon>Notothenioidei</taxon>
        <taxon>Eleginopidae</taxon>
        <taxon>Eleginops</taxon>
    </lineage>
</organism>
<gene>
    <name evidence="1" type="ORF">PBY51_012210</name>
</gene>
<reference evidence="1 2" key="2">
    <citation type="journal article" date="2023" name="Mol. Biol. Evol.">
        <title>Genomics of Secondarily Temperate Adaptation in the Only Non-Antarctic Icefish.</title>
        <authorList>
            <person name="Rivera-Colon A.G."/>
            <person name="Rayamajhi N."/>
            <person name="Minhas B.F."/>
            <person name="Madrigal G."/>
            <person name="Bilyk K.T."/>
            <person name="Yoon V."/>
            <person name="Hune M."/>
            <person name="Gregory S."/>
            <person name="Cheng C.H.C."/>
            <person name="Catchen J.M."/>
        </authorList>
    </citation>
    <scope>NUCLEOTIDE SEQUENCE [LARGE SCALE GENOMIC DNA]</scope>
    <source>
        <strain evidence="1">JMC-PN-2008</strain>
    </source>
</reference>
<dbReference type="EMBL" id="JAUZQC010000008">
    <property type="protein sequence ID" value="KAK5867746.1"/>
    <property type="molecule type" value="Genomic_DNA"/>
</dbReference>
<protein>
    <submittedName>
        <fullName evidence="1">Uncharacterized protein</fullName>
    </submittedName>
</protein>
<evidence type="ECO:0000313" key="1">
    <source>
        <dbReference type="EMBL" id="KAK5867746.1"/>
    </source>
</evidence>
<dbReference type="AlphaFoldDB" id="A0AAN8AM60"/>
<sequence length="68" mass="7714">MAVSFFCSVPFAFWIWTEMDFSVRLSFGVLWLPAKRSAVPAAICEGAASSHPSLRFPSMTERVRSQEW</sequence>
<reference evidence="1 2" key="1">
    <citation type="journal article" date="2023" name="Genes (Basel)">
        <title>Chromosome-Level Genome Assembly and Circadian Gene Repertoire of the Patagonia Blennie Eleginops maclovinus-The Closest Ancestral Proxy of Antarctic Cryonotothenioids.</title>
        <authorList>
            <person name="Cheng C.C."/>
            <person name="Rivera-Colon A.G."/>
            <person name="Minhas B.F."/>
            <person name="Wilson L."/>
            <person name="Rayamajhi N."/>
            <person name="Vargas-Chacoff L."/>
            <person name="Catchen J.M."/>
        </authorList>
    </citation>
    <scope>NUCLEOTIDE SEQUENCE [LARGE SCALE GENOMIC DNA]</scope>
    <source>
        <strain evidence="1">JMC-PN-2008</strain>
    </source>
</reference>
<dbReference type="Proteomes" id="UP001346869">
    <property type="component" value="Unassembled WGS sequence"/>
</dbReference>
<proteinExistence type="predicted"/>
<comment type="caution">
    <text evidence="1">The sequence shown here is derived from an EMBL/GenBank/DDBJ whole genome shotgun (WGS) entry which is preliminary data.</text>
</comment>
<evidence type="ECO:0000313" key="2">
    <source>
        <dbReference type="Proteomes" id="UP001346869"/>
    </source>
</evidence>
<keyword evidence="2" id="KW-1185">Reference proteome</keyword>